<organism evidence="2 3">
    <name type="scientific">Protopolystoma xenopodis</name>
    <dbReference type="NCBI Taxonomy" id="117903"/>
    <lineage>
        <taxon>Eukaryota</taxon>
        <taxon>Metazoa</taxon>
        <taxon>Spiralia</taxon>
        <taxon>Lophotrochozoa</taxon>
        <taxon>Platyhelminthes</taxon>
        <taxon>Monogenea</taxon>
        <taxon>Polyopisthocotylea</taxon>
        <taxon>Polystomatidea</taxon>
        <taxon>Polystomatidae</taxon>
        <taxon>Protopolystoma</taxon>
    </lineage>
</organism>
<dbReference type="AlphaFoldDB" id="A0A448WE15"/>
<evidence type="ECO:0000313" key="3">
    <source>
        <dbReference type="Proteomes" id="UP000784294"/>
    </source>
</evidence>
<feature type="region of interest" description="Disordered" evidence="1">
    <location>
        <begin position="1"/>
        <end position="80"/>
    </location>
</feature>
<name>A0A448WE15_9PLAT</name>
<dbReference type="EMBL" id="CAAALY010006503">
    <property type="protein sequence ID" value="VEL09508.1"/>
    <property type="molecule type" value="Genomic_DNA"/>
</dbReference>
<accession>A0A448WE15</accession>
<proteinExistence type="predicted"/>
<reference evidence="2" key="1">
    <citation type="submission" date="2018-11" db="EMBL/GenBank/DDBJ databases">
        <authorList>
            <consortium name="Pathogen Informatics"/>
        </authorList>
    </citation>
    <scope>NUCLEOTIDE SEQUENCE</scope>
</reference>
<feature type="compositionally biased region" description="Low complexity" evidence="1">
    <location>
        <begin position="37"/>
        <end position="48"/>
    </location>
</feature>
<dbReference type="Proteomes" id="UP000784294">
    <property type="component" value="Unassembled WGS sequence"/>
</dbReference>
<evidence type="ECO:0000313" key="2">
    <source>
        <dbReference type="EMBL" id="VEL09508.1"/>
    </source>
</evidence>
<evidence type="ECO:0000256" key="1">
    <source>
        <dbReference type="SAM" id="MobiDB-lite"/>
    </source>
</evidence>
<gene>
    <name evidence="2" type="ORF">PXEA_LOCUS2948</name>
</gene>
<feature type="compositionally biased region" description="Basic residues" evidence="1">
    <location>
        <begin position="70"/>
        <end position="79"/>
    </location>
</feature>
<protein>
    <submittedName>
        <fullName evidence="2">Uncharacterized protein</fullName>
    </submittedName>
</protein>
<keyword evidence="3" id="KW-1185">Reference proteome</keyword>
<comment type="caution">
    <text evidence="2">The sequence shown here is derived from an EMBL/GenBank/DDBJ whole genome shotgun (WGS) entry which is preliminary data.</text>
</comment>
<sequence>MCKSMLFTCQTHSPTGHRETLRPHQPATKTRRPGNNRPIRPATRARAPYRQREPVELPDPPAPWTTGQTKLRRVGRSRTPHASFRPIRRFNGMSAASHPNQAVWDVSASSHRPAHQTEASTGLVKSLVNLYDNGNFHMFGDAYGRRVDKLIGPGKWPQWGGTSRPSGGSCTHTFTGQVCK</sequence>